<proteinExistence type="predicted"/>
<evidence type="ECO:0000313" key="2">
    <source>
        <dbReference type="Proteomes" id="UP001358586"/>
    </source>
</evidence>
<gene>
    <name evidence="1" type="ORF">PVK06_004528</name>
</gene>
<sequence>MIENHAGEQWSSIMVIEYSGSSVAYTISRHYQYSWGTSTGLTRGKHENDWVEVHEEYIAMWNNQLGQVPQMDHALDL</sequence>
<name>A0ABR0QTH9_GOSAR</name>
<comment type="caution">
    <text evidence="1">The sequence shown here is derived from an EMBL/GenBank/DDBJ whole genome shotgun (WGS) entry which is preliminary data.</text>
</comment>
<accession>A0ABR0QTH9</accession>
<dbReference type="EMBL" id="JARKNE010000002">
    <property type="protein sequence ID" value="KAK5842198.1"/>
    <property type="molecule type" value="Genomic_DNA"/>
</dbReference>
<evidence type="ECO:0000313" key="1">
    <source>
        <dbReference type="EMBL" id="KAK5842198.1"/>
    </source>
</evidence>
<organism evidence="1 2">
    <name type="scientific">Gossypium arboreum</name>
    <name type="common">Tree cotton</name>
    <name type="synonym">Gossypium nanking</name>
    <dbReference type="NCBI Taxonomy" id="29729"/>
    <lineage>
        <taxon>Eukaryota</taxon>
        <taxon>Viridiplantae</taxon>
        <taxon>Streptophyta</taxon>
        <taxon>Embryophyta</taxon>
        <taxon>Tracheophyta</taxon>
        <taxon>Spermatophyta</taxon>
        <taxon>Magnoliopsida</taxon>
        <taxon>eudicotyledons</taxon>
        <taxon>Gunneridae</taxon>
        <taxon>Pentapetalae</taxon>
        <taxon>rosids</taxon>
        <taxon>malvids</taxon>
        <taxon>Malvales</taxon>
        <taxon>Malvaceae</taxon>
        <taxon>Malvoideae</taxon>
        <taxon>Gossypium</taxon>
    </lineage>
</organism>
<protein>
    <submittedName>
        <fullName evidence="1">Uncharacterized protein</fullName>
    </submittedName>
</protein>
<keyword evidence="2" id="KW-1185">Reference proteome</keyword>
<dbReference type="Proteomes" id="UP001358586">
    <property type="component" value="Chromosome 2"/>
</dbReference>
<reference evidence="1 2" key="1">
    <citation type="submission" date="2023-03" db="EMBL/GenBank/DDBJ databases">
        <title>WGS of Gossypium arboreum.</title>
        <authorList>
            <person name="Yu D."/>
        </authorList>
    </citation>
    <scope>NUCLEOTIDE SEQUENCE [LARGE SCALE GENOMIC DNA]</scope>
    <source>
        <tissue evidence="1">Leaf</tissue>
    </source>
</reference>